<gene>
    <name evidence="2" type="ORF">PRZ48_013549</name>
</gene>
<proteinExistence type="predicted"/>
<name>A0ABR0E1R0_ZASCE</name>
<protein>
    <submittedName>
        <fullName evidence="2">Uncharacterized protein</fullName>
    </submittedName>
</protein>
<keyword evidence="1" id="KW-0732">Signal</keyword>
<comment type="caution">
    <text evidence="2">The sequence shown here is derived from an EMBL/GenBank/DDBJ whole genome shotgun (WGS) entry which is preliminary data.</text>
</comment>
<dbReference type="EMBL" id="JAXOVC010000012">
    <property type="protein sequence ID" value="KAK4495220.1"/>
    <property type="molecule type" value="Genomic_DNA"/>
</dbReference>
<accession>A0ABR0E1R0</accession>
<feature type="chain" id="PRO_5045948721" evidence="1">
    <location>
        <begin position="20"/>
        <end position="117"/>
    </location>
</feature>
<evidence type="ECO:0000256" key="1">
    <source>
        <dbReference type="SAM" id="SignalP"/>
    </source>
</evidence>
<evidence type="ECO:0000313" key="3">
    <source>
        <dbReference type="Proteomes" id="UP001305779"/>
    </source>
</evidence>
<organism evidence="2 3">
    <name type="scientific">Zasmidium cellare</name>
    <name type="common">Wine cellar mold</name>
    <name type="synonym">Racodium cellare</name>
    <dbReference type="NCBI Taxonomy" id="395010"/>
    <lineage>
        <taxon>Eukaryota</taxon>
        <taxon>Fungi</taxon>
        <taxon>Dikarya</taxon>
        <taxon>Ascomycota</taxon>
        <taxon>Pezizomycotina</taxon>
        <taxon>Dothideomycetes</taxon>
        <taxon>Dothideomycetidae</taxon>
        <taxon>Mycosphaerellales</taxon>
        <taxon>Mycosphaerellaceae</taxon>
        <taxon>Zasmidium</taxon>
    </lineage>
</organism>
<feature type="signal peptide" evidence="1">
    <location>
        <begin position="1"/>
        <end position="19"/>
    </location>
</feature>
<keyword evidence="3" id="KW-1185">Reference proteome</keyword>
<dbReference type="Proteomes" id="UP001305779">
    <property type="component" value="Unassembled WGS sequence"/>
</dbReference>
<reference evidence="2 3" key="1">
    <citation type="journal article" date="2023" name="G3 (Bethesda)">
        <title>A chromosome-level genome assembly of Zasmidium syzygii isolated from banana leaves.</title>
        <authorList>
            <person name="van Westerhoven A.C."/>
            <person name="Mehrabi R."/>
            <person name="Talebi R."/>
            <person name="Steentjes M.B.F."/>
            <person name="Corcolon B."/>
            <person name="Chong P.A."/>
            <person name="Kema G.H.J."/>
            <person name="Seidl M.F."/>
        </authorList>
    </citation>
    <scope>NUCLEOTIDE SEQUENCE [LARGE SCALE GENOMIC DNA]</scope>
    <source>
        <strain evidence="2 3">P124</strain>
    </source>
</reference>
<evidence type="ECO:0000313" key="2">
    <source>
        <dbReference type="EMBL" id="KAK4495220.1"/>
    </source>
</evidence>
<sequence>MILNTLFIFAAALAPLTIAQSNNVTITGYVGTSCMGEEEYTAVATTDCQNAKDTIGDETESLDIEGTFAPGFALYLYGDDACADFISSEGKGGVCYLPDLEQYPDGPLSYKLVDTTA</sequence>